<evidence type="ECO:0000256" key="7">
    <source>
        <dbReference type="SAM" id="Coils"/>
    </source>
</evidence>
<gene>
    <name evidence="10" type="ORF">CUN61_21235</name>
</gene>
<evidence type="ECO:0000313" key="10">
    <source>
        <dbReference type="EMBL" id="QAY86320.1"/>
    </source>
</evidence>
<organism evidence="10 11">
    <name type="scientific">Pseudomonas arsenicoxydans</name>
    <dbReference type="NCBI Taxonomy" id="702115"/>
    <lineage>
        <taxon>Bacteria</taxon>
        <taxon>Pseudomonadati</taxon>
        <taxon>Pseudomonadota</taxon>
        <taxon>Gammaproteobacteria</taxon>
        <taxon>Pseudomonadales</taxon>
        <taxon>Pseudomonadaceae</taxon>
        <taxon>Pseudomonas</taxon>
    </lineage>
</organism>
<keyword evidence="11" id="KW-1185">Reference proteome</keyword>
<dbReference type="InterPro" id="IPR036097">
    <property type="entry name" value="HisK_dim/P_sf"/>
</dbReference>
<feature type="modified residue" description="4-aspartylphosphate" evidence="6">
    <location>
        <position position="57"/>
    </location>
</feature>
<evidence type="ECO:0000256" key="3">
    <source>
        <dbReference type="ARBA" id="ARBA00022553"/>
    </source>
</evidence>
<dbReference type="SMART" id="SM00448">
    <property type="entry name" value="REC"/>
    <property type="match status" value="1"/>
</dbReference>
<dbReference type="CDD" id="cd00075">
    <property type="entry name" value="HATPase"/>
    <property type="match status" value="1"/>
</dbReference>
<evidence type="ECO:0000256" key="4">
    <source>
        <dbReference type="ARBA" id="ARBA00022679"/>
    </source>
</evidence>
<dbReference type="InterPro" id="IPR036890">
    <property type="entry name" value="HATPase_C_sf"/>
</dbReference>
<dbReference type="PANTHER" id="PTHR43547">
    <property type="entry name" value="TWO-COMPONENT HISTIDINE KINASE"/>
    <property type="match status" value="1"/>
</dbReference>
<proteinExistence type="predicted"/>
<dbReference type="Pfam" id="PF02518">
    <property type="entry name" value="HATPase_c"/>
    <property type="match status" value="1"/>
</dbReference>
<comment type="catalytic activity">
    <reaction evidence="1">
        <text>ATP + protein L-histidine = ADP + protein N-phospho-L-histidine.</text>
        <dbReference type="EC" id="2.7.13.3"/>
    </reaction>
</comment>
<dbReference type="PROSITE" id="PS50109">
    <property type="entry name" value="HIS_KIN"/>
    <property type="match status" value="1"/>
</dbReference>
<dbReference type="Gene3D" id="1.10.287.130">
    <property type="match status" value="1"/>
</dbReference>
<feature type="domain" description="Response regulatory" evidence="9">
    <location>
        <begin position="8"/>
        <end position="125"/>
    </location>
</feature>
<dbReference type="SUPFAM" id="SSF52172">
    <property type="entry name" value="CheY-like"/>
    <property type="match status" value="1"/>
</dbReference>
<protein>
    <recommendedName>
        <fullName evidence="2">histidine kinase</fullName>
        <ecNumber evidence="2">2.7.13.3</ecNumber>
    </recommendedName>
</protein>
<reference evidence="10 11" key="1">
    <citation type="submission" date="2017-11" db="EMBL/GenBank/DDBJ databases">
        <title>Genome sequence of Pseudomonas arsenicoxydans ACM1.</title>
        <authorList>
            <person name="Nascimento F.X."/>
        </authorList>
    </citation>
    <scope>NUCLEOTIDE SEQUENCE [LARGE SCALE GENOMIC DNA]</scope>
    <source>
        <strain evidence="10 11">ACM1</strain>
    </source>
</reference>
<dbReference type="GO" id="GO:0005886">
    <property type="term" value="C:plasma membrane"/>
    <property type="evidence" value="ECO:0007669"/>
    <property type="project" value="UniProtKB-ARBA"/>
</dbReference>
<dbReference type="SMART" id="SM00388">
    <property type="entry name" value="HisKA"/>
    <property type="match status" value="1"/>
</dbReference>
<accession>A0A4P6G9Z6</accession>
<feature type="coiled-coil region" evidence="7">
    <location>
        <begin position="131"/>
        <end position="168"/>
    </location>
</feature>
<dbReference type="FunFam" id="3.30.565.10:FF:000006">
    <property type="entry name" value="Sensor histidine kinase WalK"/>
    <property type="match status" value="1"/>
</dbReference>
<dbReference type="CDD" id="cd00082">
    <property type="entry name" value="HisKA"/>
    <property type="match status" value="1"/>
</dbReference>
<dbReference type="EC" id="2.7.13.3" evidence="2"/>
<keyword evidence="7" id="KW-0175">Coiled coil</keyword>
<dbReference type="Gene3D" id="3.40.50.2300">
    <property type="match status" value="1"/>
</dbReference>
<keyword evidence="5 10" id="KW-0418">Kinase</keyword>
<evidence type="ECO:0000256" key="6">
    <source>
        <dbReference type="PROSITE-ProRule" id="PRU00169"/>
    </source>
</evidence>
<dbReference type="InterPro" id="IPR005467">
    <property type="entry name" value="His_kinase_dom"/>
</dbReference>
<dbReference type="Pfam" id="PF00072">
    <property type="entry name" value="Response_reg"/>
    <property type="match status" value="1"/>
</dbReference>
<evidence type="ECO:0000313" key="11">
    <source>
        <dbReference type="Proteomes" id="UP000291121"/>
    </source>
</evidence>
<keyword evidence="3 6" id="KW-0597">Phosphoprotein</keyword>
<dbReference type="SUPFAM" id="SSF55874">
    <property type="entry name" value="ATPase domain of HSP90 chaperone/DNA topoisomerase II/histidine kinase"/>
    <property type="match status" value="1"/>
</dbReference>
<evidence type="ECO:0000259" key="8">
    <source>
        <dbReference type="PROSITE" id="PS50109"/>
    </source>
</evidence>
<dbReference type="Pfam" id="PF00512">
    <property type="entry name" value="HisKA"/>
    <property type="match status" value="1"/>
</dbReference>
<sequence>MLSNIQAKLLIVDDLPENLLALEALIKREDRIVYKALSADEALSLLLQHEFAMAILDVQMPGMNGFELAELMRGTEKTKNIPIVFVSAAGRELNYAFKGYESGAVDFLHKPLDIHAVKSKVNVFVDLYRQSKAMKQQVEALERSRREQEALLKQLQATQNELEQAVRMRDDFMSIVAHELRTPLNGLILETQLRKMHLARDNASAFTLDKMHAMVDRDERQIKSLIRLIEDMLDVSRIRTGKLSIRTSRFDLVQLVSNLLQNFAPQIDAAETSVTFTANQPVVGNWDEFRIEQVISNLLTNALRYGGKGTIDVRVYTQDGQARVEVKDRGIGISEENQRRIFQQFERVSAKTVVAGLGLGLFISEQIVTAHGGSITVESRIGEGALFRVCLPL</sequence>
<dbReference type="RefSeq" id="WP_208668389.1">
    <property type="nucleotide sequence ID" value="NZ_CP024767.1"/>
</dbReference>
<keyword evidence="4" id="KW-0808">Transferase</keyword>
<evidence type="ECO:0000259" key="9">
    <source>
        <dbReference type="PROSITE" id="PS50110"/>
    </source>
</evidence>
<dbReference type="GO" id="GO:0000155">
    <property type="term" value="F:phosphorelay sensor kinase activity"/>
    <property type="evidence" value="ECO:0007669"/>
    <property type="project" value="InterPro"/>
</dbReference>
<dbReference type="PROSITE" id="PS50110">
    <property type="entry name" value="RESPONSE_REGULATORY"/>
    <property type="match status" value="1"/>
</dbReference>
<dbReference type="SMART" id="SM00387">
    <property type="entry name" value="HATPase_c"/>
    <property type="match status" value="1"/>
</dbReference>
<dbReference type="InterPro" id="IPR011006">
    <property type="entry name" value="CheY-like_superfamily"/>
</dbReference>
<name>A0A4P6G9Z6_9PSED</name>
<dbReference type="EMBL" id="CP024767">
    <property type="protein sequence ID" value="QAY86320.1"/>
    <property type="molecule type" value="Genomic_DNA"/>
</dbReference>
<dbReference type="InterPro" id="IPR001789">
    <property type="entry name" value="Sig_transdc_resp-reg_receiver"/>
</dbReference>
<dbReference type="PANTHER" id="PTHR43547:SF2">
    <property type="entry name" value="HYBRID SIGNAL TRANSDUCTION HISTIDINE KINASE C"/>
    <property type="match status" value="1"/>
</dbReference>
<dbReference type="SUPFAM" id="SSF47384">
    <property type="entry name" value="Homodimeric domain of signal transducing histidine kinase"/>
    <property type="match status" value="1"/>
</dbReference>
<dbReference type="Proteomes" id="UP000291121">
    <property type="component" value="Chromosome"/>
</dbReference>
<evidence type="ECO:0000256" key="1">
    <source>
        <dbReference type="ARBA" id="ARBA00000085"/>
    </source>
</evidence>
<evidence type="ECO:0000256" key="5">
    <source>
        <dbReference type="ARBA" id="ARBA00022777"/>
    </source>
</evidence>
<feature type="domain" description="Histidine kinase" evidence="8">
    <location>
        <begin position="175"/>
        <end position="393"/>
    </location>
</feature>
<dbReference type="InterPro" id="IPR003594">
    <property type="entry name" value="HATPase_dom"/>
</dbReference>
<dbReference type="PRINTS" id="PR00344">
    <property type="entry name" value="BCTRLSENSOR"/>
</dbReference>
<dbReference type="AlphaFoldDB" id="A0A4P6G9Z6"/>
<dbReference type="InterPro" id="IPR004358">
    <property type="entry name" value="Sig_transdc_His_kin-like_C"/>
</dbReference>
<evidence type="ECO:0000256" key="2">
    <source>
        <dbReference type="ARBA" id="ARBA00012438"/>
    </source>
</evidence>
<dbReference type="Gene3D" id="3.30.565.10">
    <property type="entry name" value="Histidine kinase-like ATPase, C-terminal domain"/>
    <property type="match status" value="1"/>
</dbReference>
<dbReference type="InterPro" id="IPR003661">
    <property type="entry name" value="HisK_dim/P_dom"/>
</dbReference>